<gene>
    <name evidence="1" type="ORF">RirG_057320</name>
</gene>
<evidence type="ECO:0000313" key="2">
    <source>
        <dbReference type="Proteomes" id="UP000022910"/>
    </source>
</evidence>
<dbReference type="EMBL" id="JEMT01013737">
    <property type="protein sequence ID" value="EXX73778.1"/>
    <property type="molecule type" value="Genomic_DNA"/>
</dbReference>
<reference evidence="1 2" key="1">
    <citation type="submission" date="2014-02" db="EMBL/GenBank/DDBJ databases">
        <title>Single nucleus genome sequencing reveals high similarity among nuclei of an endomycorrhizal fungus.</title>
        <authorList>
            <person name="Lin K."/>
            <person name="Geurts R."/>
            <person name="Zhang Z."/>
            <person name="Limpens E."/>
            <person name="Saunders D.G."/>
            <person name="Mu D."/>
            <person name="Pang E."/>
            <person name="Cao H."/>
            <person name="Cha H."/>
            <person name="Lin T."/>
            <person name="Zhou Q."/>
            <person name="Shang Y."/>
            <person name="Li Y."/>
            <person name="Ivanov S."/>
            <person name="Sharma T."/>
            <person name="Velzen R.V."/>
            <person name="Ruijter N.D."/>
            <person name="Aanen D.K."/>
            <person name="Win J."/>
            <person name="Kamoun S."/>
            <person name="Bisseling T."/>
            <person name="Huang S."/>
        </authorList>
    </citation>
    <scope>NUCLEOTIDE SEQUENCE [LARGE SCALE GENOMIC DNA]</scope>
    <source>
        <strain evidence="2">DAOM197198w</strain>
    </source>
</reference>
<evidence type="ECO:0000313" key="1">
    <source>
        <dbReference type="EMBL" id="EXX73778.1"/>
    </source>
</evidence>
<proteinExistence type="predicted"/>
<dbReference type="OrthoDB" id="2441262at2759"/>
<organism evidence="1 2">
    <name type="scientific">Rhizophagus irregularis (strain DAOM 197198w)</name>
    <name type="common">Glomus intraradices</name>
    <dbReference type="NCBI Taxonomy" id="1432141"/>
    <lineage>
        <taxon>Eukaryota</taxon>
        <taxon>Fungi</taxon>
        <taxon>Fungi incertae sedis</taxon>
        <taxon>Mucoromycota</taxon>
        <taxon>Glomeromycotina</taxon>
        <taxon>Glomeromycetes</taxon>
        <taxon>Glomerales</taxon>
        <taxon>Glomeraceae</taxon>
        <taxon>Rhizophagus</taxon>
    </lineage>
</organism>
<dbReference type="HOGENOM" id="CLU_2623279_0_0_1"/>
<dbReference type="AlphaFoldDB" id="A0A015N3U2"/>
<dbReference type="Proteomes" id="UP000022910">
    <property type="component" value="Unassembled WGS sequence"/>
</dbReference>
<name>A0A015N3U2_RHIIW</name>
<keyword evidence="2" id="KW-1185">Reference proteome</keyword>
<protein>
    <submittedName>
        <fullName evidence="1">Uncharacterized protein</fullName>
    </submittedName>
</protein>
<sequence length="78" mass="8948">MSTDDLKLLQQVTDKSNFNFHSNNQTLKEANMRLHNPVPKDLQVYKPHLQKSLEQLVNGANLQAKLRRSQNETSQTSS</sequence>
<accession>A0A015N3U2</accession>
<comment type="caution">
    <text evidence="1">The sequence shown here is derived from an EMBL/GenBank/DDBJ whole genome shotgun (WGS) entry which is preliminary data.</text>
</comment>